<evidence type="ECO:0000313" key="2">
    <source>
        <dbReference type="EMBL" id="UTJ07003.1"/>
    </source>
</evidence>
<feature type="domain" description="Histidine kinase" evidence="1">
    <location>
        <begin position="432"/>
        <end position="636"/>
    </location>
</feature>
<dbReference type="Pfam" id="PF08495">
    <property type="entry name" value="FIST"/>
    <property type="match status" value="1"/>
</dbReference>
<sequence length="637" mass="72422">MKTFNYTIKDESLELLIDFNTLKKEKNILIQIFCGQSKVIMKNILNKLKKELPQAICIGSSTDGEIDNANISTKKTVISISVFEKTHLKVAYVQNDNSYTNGQEIAKQLCTEDTKLLITFTDGETTNGEEFLKGISSINSKVVVSGGMAADNATFKETFILCQDKIITKGAVAVSLNSKELKICNAYNFNWSPIGINHEIQEVKDNRVYKISGLSPLAFYEKYLGEYVAKALPATGIEFPLIVQKNGIPVARAVIQKHDDGSLSFAGNLNKGDIVKLGFGNVELIMNNPLQSLFNKCSVTGVESFFIYTCMARRRYIPDLIDIEIKPFSEIANTSGFFTYGEFYHNEGHNELLNQTLTVVGLSENSEITYDEKEIEEKNDNDDISEQARSLQALTHLIEQSSKDYSNQSKKLEEGNKYTQNLVESQKQFLKYTIHETNTPLSIIMGNIDMYEIEHGKNKYLSNIEVAMKNVFSIYDDLSYLVKKDQVNKATHEINLVDFVRSRIEFFTQTALKFKSKLKFIHNLDEIKINFNEIKLQRIVDNNLTNAIKYTLPNETITVKLVYRNSECDFIIESHSVQILEPQKIFEEYYREEESKDGFGLGLNLVKRICSEENVGIKLESGENWSSFTYTFKGIEK</sequence>
<name>A0ABY5E783_9BACT</name>
<dbReference type="InterPro" id="IPR019494">
    <property type="entry name" value="FIST_C"/>
</dbReference>
<gene>
    <name evidence="2" type="ORF">NJU99_02605</name>
</gene>
<reference evidence="2" key="1">
    <citation type="submission" date="2022-07" db="EMBL/GenBank/DDBJ databases">
        <title>Arcobacter roscoffensis sp. nov., a marine bacterium isolated from coastal seawater collected from Roscoff, France.</title>
        <authorList>
            <person name="Pascual J."/>
            <person name="Lepeaux C."/>
            <person name="Methner A."/>
            <person name="Overmann J."/>
        </authorList>
    </citation>
    <scope>NUCLEOTIDE SEQUENCE</scope>
    <source>
        <strain evidence="2">ARW1-2F2</strain>
    </source>
</reference>
<dbReference type="Proteomes" id="UP001060012">
    <property type="component" value="Chromosome"/>
</dbReference>
<evidence type="ECO:0000313" key="3">
    <source>
        <dbReference type="Proteomes" id="UP001060012"/>
    </source>
</evidence>
<dbReference type="Gene3D" id="3.30.565.10">
    <property type="entry name" value="Histidine kinase-like ATPase, C-terminal domain"/>
    <property type="match status" value="1"/>
</dbReference>
<dbReference type="InterPro" id="IPR005467">
    <property type="entry name" value="His_kinase_dom"/>
</dbReference>
<dbReference type="SUPFAM" id="SSF47384">
    <property type="entry name" value="Homodimeric domain of signal transducing histidine kinase"/>
    <property type="match status" value="1"/>
</dbReference>
<dbReference type="InterPro" id="IPR013702">
    <property type="entry name" value="FIST_domain_N"/>
</dbReference>
<dbReference type="InterPro" id="IPR003594">
    <property type="entry name" value="HATPase_dom"/>
</dbReference>
<dbReference type="PROSITE" id="PS50109">
    <property type="entry name" value="HIS_KIN"/>
    <property type="match status" value="1"/>
</dbReference>
<dbReference type="SMART" id="SM01204">
    <property type="entry name" value="FIST_C"/>
    <property type="match status" value="1"/>
</dbReference>
<dbReference type="SMART" id="SM00387">
    <property type="entry name" value="HATPase_c"/>
    <property type="match status" value="1"/>
</dbReference>
<protein>
    <submittedName>
        <fullName evidence="2">FIST C-terminal domain-containing protein</fullName>
    </submittedName>
</protein>
<dbReference type="CDD" id="cd00075">
    <property type="entry name" value="HATPase"/>
    <property type="match status" value="1"/>
</dbReference>
<dbReference type="InterPro" id="IPR036097">
    <property type="entry name" value="HisK_dim/P_sf"/>
</dbReference>
<dbReference type="Pfam" id="PF02518">
    <property type="entry name" value="HATPase_c"/>
    <property type="match status" value="1"/>
</dbReference>
<proteinExistence type="predicted"/>
<dbReference type="RefSeq" id="WP_254577182.1">
    <property type="nucleotide sequence ID" value="NZ_CP100595.1"/>
</dbReference>
<dbReference type="EMBL" id="CP100595">
    <property type="protein sequence ID" value="UTJ07003.1"/>
    <property type="molecule type" value="Genomic_DNA"/>
</dbReference>
<dbReference type="PANTHER" id="PTHR40252">
    <property type="entry name" value="BLR0328 PROTEIN"/>
    <property type="match status" value="1"/>
</dbReference>
<dbReference type="SUPFAM" id="SSF55874">
    <property type="entry name" value="ATPase domain of HSP90 chaperone/DNA topoisomerase II/histidine kinase"/>
    <property type="match status" value="1"/>
</dbReference>
<evidence type="ECO:0000259" key="1">
    <source>
        <dbReference type="PROSITE" id="PS50109"/>
    </source>
</evidence>
<dbReference type="PANTHER" id="PTHR40252:SF2">
    <property type="entry name" value="BLR0328 PROTEIN"/>
    <property type="match status" value="1"/>
</dbReference>
<accession>A0ABY5E783</accession>
<dbReference type="Pfam" id="PF10442">
    <property type="entry name" value="FIST_C"/>
    <property type="match status" value="1"/>
</dbReference>
<dbReference type="SMART" id="SM00897">
    <property type="entry name" value="FIST"/>
    <property type="match status" value="1"/>
</dbReference>
<dbReference type="InterPro" id="IPR036890">
    <property type="entry name" value="HATPase_C_sf"/>
</dbReference>
<keyword evidence="3" id="KW-1185">Reference proteome</keyword>
<dbReference type="Gene3D" id="1.10.287.130">
    <property type="match status" value="1"/>
</dbReference>
<organism evidence="2 3">
    <name type="scientific">Arcobacter roscoffensis</name>
    <dbReference type="NCBI Taxonomy" id="2961520"/>
    <lineage>
        <taxon>Bacteria</taxon>
        <taxon>Pseudomonadati</taxon>
        <taxon>Campylobacterota</taxon>
        <taxon>Epsilonproteobacteria</taxon>
        <taxon>Campylobacterales</taxon>
        <taxon>Arcobacteraceae</taxon>
        <taxon>Arcobacter</taxon>
    </lineage>
</organism>